<evidence type="ECO:0000313" key="2">
    <source>
        <dbReference type="Proteomes" id="UP001173174"/>
    </source>
</evidence>
<dbReference type="AlphaFoldDB" id="A0AAW7KL92"/>
<organism evidence="1 2">
    <name type="scientific">Enterococcus faecalis</name>
    <name type="common">Streptococcus faecalis</name>
    <dbReference type="NCBI Taxonomy" id="1351"/>
    <lineage>
        <taxon>Bacteria</taxon>
        <taxon>Bacillati</taxon>
        <taxon>Bacillota</taxon>
        <taxon>Bacilli</taxon>
        <taxon>Lactobacillales</taxon>
        <taxon>Enterococcaceae</taxon>
        <taxon>Enterococcus</taxon>
    </lineage>
</organism>
<gene>
    <name evidence="1" type="ORF">P0E79_12995</name>
</gene>
<reference evidence="1" key="2">
    <citation type="submission" date="2023-03" db="EMBL/GenBank/DDBJ databases">
        <authorList>
            <person name="Zajac M."/>
            <person name="Kwit R."/>
            <person name="Wasyl D."/>
        </authorList>
    </citation>
    <scope>NUCLEOTIDE SEQUENCE</scope>
    <source>
        <strain evidence="1">691B_2</strain>
    </source>
</reference>
<comment type="caution">
    <text evidence="1">The sequence shown here is derived from an EMBL/GenBank/DDBJ whole genome shotgun (WGS) entry which is preliminary data.</text>
</comment>
<name>A0AAW7KL92_ENTFL</name>
<dbReference type="Proteomes" id="UP001173174">
    <property type="component" value="Unassembled WGS sequence"/>
</dbReference>
<reference evidence="1" key="1">
    <citation type="journal article" date="2023" name="Pathogens">
        <title>Prevalence of Enterococcus spp. and the Whole-Genome Characteristics of Enterococcus faecium and Enterococcus faecalis Strains Isolated from Free-Living Birds in Poland.</title>
        <authorList>
            <person name="Kwit R."/>
            <person name="Zajac M."/>
            <person name="Smialowska-Weglinska A."/>
            <person name="Skarzynska M."/>
            <person name="Bomba A."/>
            <person name="Lalak A."/>
            <person name="Skrzypiec E."/>
            <person name="Wojdat D."/>
            <person name="Koza W."/>
            <person name="Mikos-Wojewoda E."/>
            <person name="Pasim P."/>
            <person name="Skora M."/>
            <person name="Polak M."/>
            <person name="Wiacek J."/>
            <person name="Wasyl D."/>
        </authorList>
    </citation>
    <scope>NUCLEOTIDE SEQUENCE</scope>
    <source>
        <strain evidence="1">691B_2</strain>
    </source>
</reference>
<protein>
    <submittedName>
        <fullName evidence="1">Uncharacterized protein</fullName>
    </submittedName>
</protein>
<evidence type="ECO:0000313" key="1">
    <source>
        <dbReference type="EMBL" id="MDN3193407.1"/>
    </source>
</evidence>
<proteinExistence type="predicted"/>
<accession>A0AAW7KL92</accession>
<dbReference type="RefSeq" id="WP_289870219.1">
    <property type="nucleotide sequence ID" value="NZ_JAREWH010000016.1"/>
</dbReference>
<dbReference type="EMBL" id="JAREWH010000016">
    <property type="protein sequence ID" value="MDN3193407.1"/>
    <property type="molecule type" value="Genomic_DNA"/>
</dbReference>
<sequence length="240" mass="28650">MVINYAEKNYETLYVNWDLYFDFFNQFILFRNNSIQTDFFNAWKKRLIKSEKKAEKQFYTLDLTIEHFPIKLTFNSTFLGWTCVNIDLIEKIIYKNQVSPQMVNIDSFKLASEHLSKHYLEPTSKILYQPTHKSSKFLDMPILIFHPNSFSFGPSVIDGNNRVHFAKEKNIEKVPCYFLTEAFFLAHPEVFLDEFCRDIFLFLADVHFFISTPYKTGKLKFFSTKKEFNHFQNNSTLFHI</sequence>